<gene>
    <name evidence="2" type="ORF">LPQ35_06950</name>
</gene>
<name>A0ABZ3H054_GEOAI</name>
<evidence type="ECO:0000259" key="1">
    <source>
        <dbReference type="Pfam" id="PF01863"/>
    </source>
</evidence>
<dbReference type="Gene3D" id="3.30.2010.10">
    <property type="entry name" value="Metalloproteases ('zincins'), catalytic domain"/>
    <property type="match status" value="1"/>
</dbReference>
<evidence type="ECO:0000313" key="2">
    <source>
        <dbReference type="EMBL" id="XAT62992.1"/>
    </source>
</evidence>
<proteinExistence type="predicted"/>
<dbReference type="EMBL" id="CP087714">
    <property type="protein sequence ID" value="XAT62992.1"/>
    <property type="molecule type" value="Genomic_DNA"/>
</dbReference>
<dbReference type="CDD" id="cd07344">
    <property type="entry name" value="M48_yhfN_like"/>
    <property type="match status" value="1"/>
</dbReference>
<organism evidence="2 3">
    <name type="scientific">Geoglobus acetivorans</name>
    <dbReference type="NCBI Taxonomy" id="565033"/>
    <lineage>
        <taxon>Archaea</taxon>
        <taxon>Methanobacteriati</taxon>
        <taxon>Methanobacteriota</taxon>
        <taxon>Archaeoglobi</taxon>
        <taxon>Archaeoglobales</taxon>
        <taxon>Archaeoglobaceae</taxon>
        <taxon>Geoglobus</taxon>
    </lineage>
</organism>
<evidence type="ECO:0000313" key="3">
    <source>
        <dbReference type="Proteomes" id="UP001492541"/>
    </source>
</evidence>
<feature type="domain" description="YgjP-like metallopeptidase" evidence="1">
    <location>
        <begin position="20"/>
        <end position="223"/>
    </location>
</feature>
<accession>A0ABZ3H054</accession>
<protein>
    <submittedName>
        <fullName evidence="2">M48 family metallopeptidase</fullName>
    </submittedName>
</protein>
<dbReference type="InterPro" id="IPR053136">
    <property type="entry name" value="UTP_pyrophosphatase-like"/>
</dbReference>
<dbReference type="InterPro" id="IPR002725">
    <property type="entry name" value="YgjP-like_metallopeptidase"/>
</dbReference>
<reference evidence="2 3" key="1">
    <citation type="submission" date="2021-11" db="EMBL/GenBank/DDBJ databases">
        <title>Whole genome of Geoglobus acetivorans.</title>
        <authorList>
            <person name="Liu D."/>
        </authorList>
    </citation>
    <scope>NUCLEOTIDE SEQUENCE [LARGE SCALE GENOMIC DNA]</scope>
    <source>
        <strain evidence="2 3">SBH6</strain>
    </source>
</reference>
<dbReference type="PANTHER" id="PTHR30399">
    <property type="entry name" value="UNCHARACTERIZED PROTEIN YGJP"/>
    <property type="match status" value="1"/>
</dbReference>
<dbReference type="Proteomes" id="UP001492541">
    <property type="component" value="Chromosome"/>
</dbReference>
<dbReference type="RefSeq" id="WP_193808151.1">
    <property type="nucleotide sequence ID" value="NZ_CP087714.1"/>
</dbReference>
<sequence>MYTENKADILIDELIKTRRKTISLQITDEGKLIVRAPVNASDEAIWNTILKHRDWIERKRKEILSRDPKASKKEFVNGEGFLYLGKYYKLRIVEGQKEPLKLDNEFLLSKEYLPIAKEVFVNWYREKAYEKITERVEWYAKIRGFDYNKVNITNAQKRWASCSHKRNLNFSWRLIMAPLPVIDYVVVHELVHLEEKNHSKTFWNKVKMLMPNYEKHKEWLKKNGHLLRL</sequence>
<keyword evidence="3" id="KW-1185">Reference proteome</keyword>
<dbReference type="GeneID" id="90449412"/>
<dbReference type="Pfam" id="PF01863">
    <property type="entry name" value="YgjP-like"/>
    <property type="match status" value="1"/>
</dbReference>
<dbReference type="PANTHER" id="PTHR30399:SF1">
    <property type="entry name" value="UTP PYROPHOSPHATASE"/>
    <property type="match status" value="1"/>
</dbReference>